<gene>
    <name evidence="7" type="ORF">GT576_05870</name>
</gene>
<dbReference type="Gene3D" id="1.10.443.10">
    <property type="entry name" value="Intergrase catalytic core"/>
    <property type="match status" value="1"/>
</dbReference>
<dbReference type="InterPro" id="IPR013762">
    <property type="entry name" value="Integrase-like_cat_sf"/>
</dbReference>
<evidence type="ECO:0000313" key="7">
    <source>
        <dbReference type="EMBL" id="MZK09869.1"/>
    </source>
</evidence>
<dbReference type="GO" id="GO:0015074">
    <property type="term" value="P:DNA integration"/>
    <property type="evidence" value="ECO:0007669"/>
    <property type="project" value="InterPro"/>
</dbReference>
<feature type="domain" description="Core-binding (CB)" evidence="6">
    <location>
        <begin position="86"/>
        <end position="167"/>
    </location>
</feature>
<dbReference type="GO" id="GO:0006310">
    <property type="term" value="P:DNA recombination"/>
    <property type="evidence" value="ECO:0007669"/>
    <property type="project" value="UniProtKB-KW"/>
</dbReference>
<name>A0A6N9JVW5_9FIRM</name>
<dbReference type="PANTHER" id="PTHR30349:SF64">
    <property type="entry name" value="PROPHAGE INTEGRASE INTD-RELATED"/>
    <property type="match status" value="1"/>
</dbReference>
<dbReference type="RefSeq" id="WP_161169940.1">
    <property type="nucleotide sequence ID" value="NZ_CAXVIO010000008.1"/>
</dbReference>
<sequence length="437" mass="51719">MDKNKKLFVRPPQDPRFEHLRILKWNVRKKPTPEHGKYSIRFTLIMDDNTVLNRQKGGFPSKSSAMEYRDALIVKLYNQEYMPYRFTFKEFYDYWLYYYLIDVRKLAYNTFCGYRTVVNRLCDYFGSDTYIDSVTTVNLNHFIATCENQSSRRATYSVLHTSFLYAKEKRIILSNPATLALEISKRKFKNMHLKTKKNAFTLQELTTLLLKAKEGDYTFYLFLLLAAVTGARVSETRALCFRNIDFTKQELVIDCQLGRGYDNKGYENNTLYNQKRKLKTLNSSRVIPLPDFVMDELYLAKARYNWAKKNDAQFDRSLDFVLFKEHGQPIGRPYYNFKKLMKKCNINPSEHVWHDLRHTYATILSENNMNMKVVSKILGHYSDVFTDKEYVIRKAEQTVYNVKEPMELFISSFETNLADRTIPVYNVSSITDYFLDL</sequence>
<keyword evidence="3" id="KW-0233">DNA recombination</keyword>
<comment type="similarity">
    <text evidence="1">Belongs to the 'phage' integrase family.</text>
</comment>
<evidence type="ECO:0000256" key="2">
    <source>
        <dbReference type="ARBA" id="ARBA00023125"/>
    </source>
</evidence>
<dbReference type="InterPro" id="IPR044068">
    <property type="entry name" value="CB"/>
</dbReference>
<dbReference type="PROSITE" id="PS51898">
    <property type="entry name" value="TYR_RECOMBINASE"/>
    <property type="match status" value="1"/>
</dbReference>
<reference evidence="7 8" key="1">
    <citation type="journal article" date="2019" name="Nat. Med.">
        <title>A library of human gut bacterial isolates paired with longitudinal multiomics data enables mechanistic microbiome research.</title>
        <authorList>
            <person name="Poyet M."/>
            <person name="Groussin M."/>
            <person name="Gibbons S.M."/>
            <person name="Avila-Pacheco J."/>
            <person name="Jiang X."/>
            <person name="Kearney S.M."/>
            <person name="Perrotta A.R."/>
            <person name="Berdy B."/>
            <person name="Zhao S."/>
            <person name="Lieberman T.D."/>
            <person name="Swanson P.K."/>
            <person name="Smith M."/>
            <person name="Roesemann S."/>
            <person name="Alexander J.E."/>
            <person name="Rich S.A."/>
            <person name="Livny J."/>
            <person name="Vlamakis H."/>
            <person name="Clish C."/>
            <person name="Bullock K."/>
            <person name="Deik A."/>
            <person name="Scott J."/>
            <person name="Pierce K.A."/>
            <person name="Xavier R.J."/>
            <person name="Alm E.J."/>
        </authorList>
    </citation>
    <scope>NUCLEOTIDE SEQUENCE [LARGE SCALE GENOMIC DNA]</scope>
    <source>
        <strain evidence="7 8">BIOML-A1</strain>
    </source>
</reference>
<dbReference type="InterPro" id="IPR011010">
    <property type="entry name" value="DNA_brk_join_enz"/>
</dbReference>
<dbReference type="GO" id="GO:0003677">
    <property type="term" value="F:DNA binding"/>
    <property type="evidence" value="ECO:0007669"/>
    <property type="project" value="UniProtKB-UniRule"/>
</dbReference>
<evidence type="ECO:0000256" key="4">
    <source>
        <dbReference type="PROSITE-ProRule" id="PRU01248"/>
    </source>
</evidence>
<protein>
    <submittedName>
        <fullName evidence="7">Tyrosine-type recombinase/integrase</fullName>
    </submittedName>
</protein>
<accession>A0A6N9JVW5</accession>
<evidence type="ECO:0000259" key="6">
    <source>
        <dbReference type="PROSITE" id="PS51900"/>
    </source>
</evidence>
<dbReference type="Proteomes" id="UP000449249">
    <property type="component" value="Unassembled WGS sequence"/>
</dbReference>
<dbReference type="InterPro" id="IPR010998">
    <property type="entry name" value="Integrase_recombinase_N"/>
</dbReference>
<dbReference type="InterPro" id="IPR050090">
    <property type="entry name" value="Tyrosine_recombinase_XerCD"/>
</dbReference>
<dbReference type="SUPFAM" id="SSF56349">
    <property type="entry name" value="DNA breaking-rejoining enzymes"/>
    <property type="match status" value="1"/>
</dbReference>
<evidence type="ECO:0000313" key="8">
    <source>
        <dbReference type="Proteomes" id="UP000449249"/>
    </source>
</evidence>
<dbReference type="InterPro" id="IPR002104">
    <property type="entry name" value="Integrase_catalytic"/>
</dbReference>
<dbReference type="PROSITE" id="PS51900">
    <property type="entry name" value="CB"/>
    <property type="match status" value="1"/>
</dbReference>
<dbReference type="EMBL" id="WWSH01000004">
    <property type="protein sequence ID" value="MZK09869.1"/>
    <property type="molecule type" value="Genomic_DNA"/>
</dbReference>
<dbReference type="Gene3D" id="1.10.150.130">
    <property type="match status" value="1"/>
</dbReference>
<proteinExistence type="inferred from homology"/>
<keyword evidence="2 4" id="KW-0238">DNA-binding</keyword>
<evidence type="ECO:0000256" key="3">
    <source>
        <dbReference type="ARBA" id="ARBA00023172"/>
    </source>
</evidence>
<dbReference type="CDD" id="cd01189">
    <property type="entry name" value="INT_ICEBs1_C_like"/>
    <property type="match status" value="1"/>
</dbReference>
<dbReference type="Pfam" id="PF00589">
    <property type="entry name" value="Phage_integrase"/>
    <property type="match status" value="1"/>
</dbReference>
<dbReference type="AlphaFoldDB" id="A0A6N9JVW5"/>
<feature type="domain" description="Tyr recombinase" evidence="5">
    <location>
        <begin position="195"/>
        <end position="404"/>
    </location>
</feature>
<evidence type="ECO:0000256" key="1">
    <source>
        <dbReference type="ARBA" id="ARBA00008857"/>
    </source>
</evidence>
<evidence type="ECO:0000259" key="5">
    <source>
        <dbReference type="PROSITE" id="PS51898"/>
    </source>
</evidence>
<comment type="caution">
    <text evidence="7">The sequence shown here is derived from an EMBL/GenBank/DDBJ whole genome shotgun (WGS) entry which is preliminary data.</text>
</comment>
<dbReference type="PANTHER" id="PTHR30349">
    <property type="entry name" value="PHAGE INTEGRASE-RELATED"/>
    <property type="match status" value="1"/>
</dbReference>
<organism evidence="7 8">
    <name type="scientific">Dorea longicatena</name>
    <dbReference type="NCBI Taxonomy" id="88431"/>
    <lineage>
        <taxon>Bacteria</taxon>
        <taxon>Bacillati</taxon>
        <taxon>Bacillota</taxon>
        <taxon>Clostridia</taxon>
        <taxon>Lachnospirales</taxon>
        <taxon>Lachnospiraceae</taxon>
        <taxon>Dorea</taxon>
    </lineage>
</organism>